<evidence type="ECO:0000313" key="2">
    <source>
        <dbReference type="EMBL" id="QCW06813.1"/>
    </source>
</evidence>
<name>A0A4Y5MUX4_9PEZI</name>
<dbReference type="GeneID" id="40512562"/>
<geneLocation type="mitochondrion" evidence="2"/>
<feature type="domain" description="Nuclease-associated modular DNA-binding 1" evidence="1">
    <location>
        <begin position="14"/>
        <end position="48"/>
    </location>
</feature>
<dbReference type="InterPro" id="IPR010896">
    <property type="entry name" value="NUMOD1"/>
</dbReference>
<dbReference type="RefSeq" id="YP_009663675.1">
    <property type="nucleotide sequence ID" value="NC_042947.1"/>
</dbReference>
<organism evidence="2">
    <name type="scientific">Dactylella tenuis</name>
    <dbReference type="NCBI Taxonomy" id="383872"/>
    <lineage>
        <taxon>Eukaryota</taxon>
        <taxon>Fungi</taxon>
        <taxon>Dikarya</taxon>
        <taxon>Ascomycota</taxon>
        <taxon>Pezizomycotina</taxon>
        <taxon>Orbiliomycetes</taxon>
        <taxon>Orbiliales</taxon>
        <taxon>Orbiliaceae</taxon>
        <taxon>Dactylella</taxon>
    </lineage>
</organism>
<dbReference type="EMBL" id="MK820634">
    <property type="protein sequence ID" value="QCW06813.1"/>
    <property type="molecule type" value="Genomic_DNA"/>
</dbReference>
<sequence>MESKVRIIEAKSAYPVYIYNSFKELIVIFPSVSTLAKLIKSNHSTIVDVIKEKTIFRGEWYLVNTPYNISDTPVITNWISKECDELILNMNNHSHVKKAVFVYDINKNFICKYDGVMEAQKALNINHSTIKKYAKVGGIYKDYVFSYERLKD</sequence>
<protein>
    <recommendedName>
        <fullName evidence="1">Nuclease-associated modular DNA-binding 1 domain-containing protein</fullName>
    </recommendedName>
</protein>
<gene>
    <name evidence="2" type="primary">orf152</name>
</gene>
<dbReference type="InterPro" id="IPR036388">
    <property type="entry name" value="WH-like_DNA-bd_sf"/>
</dbReference>
<proteinExistence type="predicted"/>
<dbReference type="Gene3D" id="1.10.10.10">
    <property type="entry name" value="Winged helix-like DNA-binding domain superfamily/Winged helix DNA-binding domain"/>
    <property type="match status" value="1"/>
</dbReference>
<feature type="domain" description="Nuclease-associated modular DNA-binding 1" evidence="1">
    <location>
        <begin position="98"/>
        <end position="134"/>
    </location>
</feature>
<dbReference type="AlphaFoldDB" id="A0A4Y5MUX4"/>
<evidence type="ECO:0000259" key="1">
    <source>
        <dbReference type="Pfam" id="PF07453"/>
    </source>
</evidence>
<dbReference type="Pfam" id="PF07453">
    <property type="entry name" value="NUMOD1"/>
    <property type="match status" value="2"/>
</dbReference>
<keyword evidence="2" id="KW-0496">Mitochondrion</keyword>
<accession>A0A4Y5MUX4</accession>
<dbReference type="SMART" id="SM00497">
    <property type="entry name" value="IENR1"/>
    <property type="match status" value="2"/>
</dbReference>
<dbReference type="InterPro" id="IPR003647">
    <property type="entry name" value="Intron_nuc_1_rpt"/>
</dbReference>
<dbReference type="SUPFAM" id="SSF64496">
    <property type="entry name" value="DNA-binding domain of intron-encoded endonucleases"/>
    <property type="match status" value="2"/>
</dbReference>
<reference evidence="2" key="1">
    <citation type="submission" date="2019-04" db="EMBL/GenBank/DDBJ databases">
        <authorList>
            <person name="Yu Z."/>
            <person name="Deng C."/>
        </authorList>
    </citation>
    <scope>NUCLEOTIDE SEQUENCE</scope>
</reference>